<dbReference type="Pfam" id="PF08021">
    <property type="entry name" value="FAD_binding_9"/>
    <property type="match status" value="1"/>
</dbReference>
<dbReference type="Gene3D" id="3.40.50.80">
    <property type="entry name" value="Nucleotide-binding domain of ferredoxin-NADP reductase (FNR) module"/>
    <property type="match status" value="1"/>
</dbReference>
<name>A0A085ZF00_9FLAO</name>
<dbReference type="InterPro" id="IPR039261">
    <property type="entry name" value="FNR_nucleotide-bd"/>
</dbReference>
<dbReference type="eggNOG" id="COG2375">
    <property type="taxonomic scope" value="Bacteria"/>
</dbReference>
<reference evidence="3 4" key="1">
    <citation type="submission" date="2014-07" db="EMBL/GenBank/DDBJ databases">
        <title>Genome of Flavobacterium reichenbachii LMG 25512.</title>
        <authorList>
            <person name="Stropko S.J."/>
            <person name="Pipes S.E."/>
            <person name="Newman J.D."/>
        </authorList>
    </citation>
    <scope>NUCLEOTIDE SEQUENCE [LARGE SCALE GENOMIC DNA]</scope>
    <source>
        <strain evidence="3 4">LMG 25512</strain>
    </source>
</reference>
<dbReference type="InterPro" id="IPR013113">
    <property type="entry name" value="SIP_FAD-bd"/>
</dbReference>
<keyword evidence="4" id="KW-1185">Reference proteome</keyword>
<dbReference type="SUPFAM" id="SSF63380">
    <property type="entry name" value="Riboflavin synthase domain-like"/>
    <property type="match status" value="1"/>
</dbReference>
<comment type="caution">
    <text evidence="3">The sequence shown here is derived from an EMBL/GenBank/DDBJ whole genome shotgun (WGS) entry which is preliminary data.</text>
</comment>
<dbReference type="Proteomes" id="UP000028715">
    <property type="component" value="Unassembled WGS sequence"/>
</dbReference>
<evidence type="ECO:0000313" key="4">
    <source>
        <dbReference type="Proteomes" id="UP000028715"/>
    </source>
</evidence>
<organism evidence="3 4">
    <name type="scientific">Flavobacterium reichenbachii</name>
    <dbReference type="NCBI Taxonomy" id="362418"/>
    <lineage>
        <taxon>Bacteria</taxon>
        <taxon>Pseudomonadati</taxon>
        <taxon>Bacteroidota</taxon>
        <taxon>Flavobacteriia</taxon>
        <taxon>Flavobacteriales</taxon>
        <taxon>Flavobacteriaceae</taxon>
        <taxon>Flavobacterium</taxon>
    </lineage>
</organism>
<feature type="domain" description="FAD-binding FR-type" evidence="2">
    <location>
        <begin position="1"/>
        <end position="118"/>
    </location>
</feature>
<dbReference type="PANTHER" id="PTHR30157:SF0">
    <property type="entry name" value="NADPH-DEPENDENT FERRIC-CHELATE REDUCTASE"/>
    <property type="match status" value="1"/>
</dbReference>
<dbReference type="Gene3D" id="2.40.30.10">
    <property type="entry name" value="Translation factors"/>
    <property type="match status" value="1"/>
</dbReference>
<evidence type="ECO:0000259" key="2">
    <source>
        <dbReference type="PROSITE" id="PS51384"/>
    </source>
</evidence>
<gene>
    <name evidence="3" type="ORF">IW19_23040</name>
</gene>
<dbReference type="InterPro" id="IPR039374">
    <property type="entry name" value="SIP_fam"/>
</dbReference>
<dbReference type="InterPro" id="IPR017927">
    <property type="entry name" value="FAD-bd_FR_type"/>
</dbReference>
<dbReference type="EMBL" id="JPRL01000003">
    <property type="protein sequence ID" value="KFF03014.1"/>
    <property type="molecule type" value="Genomic_DNA"/>
</dbReference>
<dbReference type="InterPro" id="IPR017938">
    <property type="entry name" value="Riboflavin_synthase-like_b-brl"/>
</dbReference>
<dbReference type="AlphaFoldDB" id="A0A085ZF00"/>
<comment type="similarity">
    <text evidence="1">Belongs to the SIP oxidoreductase family.</text>
</comment>
<protein>
    <recommendedName>
        <fullName evidence="2">FAD-binding FR-type domain-containing protein</fullName>
    </recommendedName>
</protein>
<dbReference type="PANTHER" id="PTHR30157">
    <property type="entry name" value="FERRIC REDUCTASE, NADPH-DEPENDENT"/>
    <property type="match status" value="1"/>
</dbReference>
<evidence type="ECO:0000313" key="3">
    <source>
        <dbReference type="EMBL" id="KFF03014.1"/>
    </source>
</evidence>
<dbReference type="GO" id="GO:0016491">
    <property type="term" value="F:oxidoreductase activity"/>
    <property type="evidence" value="ECO:0007669"/>
    <property type="project" value="InterPro"/>
</dbReference>
<accession>A0A085ZF00</accession>
<dbReference type="InterPro" id="IPR007037">
    <property type="entry name" value="SIP_rossman_dom"/>
</dbReference>
<dbReference type="Pfam" id="PF04954">
    <property type="entry name" value="SIP"/>
    <property type="match status" value="1"/>
</dbReference>
<evidence type="ECO:0000256" key="1">
    <source>
        <dbReference type="ARBA" id="ARBA00035644"/>
    </source>
</evidence>
<dbReference type="STRING" id="362418.IW19_23040"/>
<sequence>MMRAVLTVKEKTFLTPNYIRIILEGNDMAVFADARIGDNNKIIIPESKTLSENSSEEIRPLIRTYTMRDLDLEKGLMTIDFVSHGDTGPASKWAGSAKKGDELTVMMKVKIKPLFIPSDWYLLIGDHTALPVISVILESLPADAKGKAVLEVYSEDDILELKKPENIDLIWNFNNEPGKSSQLAASFDTNDFPFGSKFIFAAAEYKTAGEIQDKLRNHPDLLRSQWQTYSYWKYGQAEDASAESRREQKNS</sequence>
<proteinExistence type="inferred from homology"/>
<dbReference type="CDD" id="cd06193">
    <property type="entry name" value="siderophore_interacting"/>
    <property type="match status" value="1"/>
</dbReference>
<dbReference type="PROSITE" id="PS51384">
    <property type="entry name" value="FAD_FR"/>
    <property type="match status" value="1"/>
</dbReference>